<dbReference type="EMBL" id="JBHUDG010000006">
    <property type="protein sequence ID" value="MFD1629721.1"/>
    <property type="molecule type" value="Genomic_DNA"/>
</dbReference>
<protein>
    <submittedName>
        <fullName evidence="13">Chloride channel protein</fullName>
    </submittedName>
</protein>
<evidence type="ECO:0000256" key="1">
    <source>
        <dbReference type="ARBA" id="ARBA00004141"/>
    </source>
</evidence>
<evidence type="ECO:0000256" key="5">
    <source>
        <dbReference type="ARBA" id="ARBA00023065"/>
    </source>
</evidence>
<feature type="transmembrane region" description="Helical" evidence="11">
    <location>
        <begin position="325"/>
        <end position="347"/>
    </location>
</feature>
<feature type="transmembrane region" description="Helical" evidence="11">
    <location>
        <begin position="416"/>
        <end position="434"/>
    </location>
</feature>
<dbReference type="Gene3D" id="1.10.3080.10">
    <property type="entry name" value="Clc chloride channel"/>
    <property type="match status" value="1"/>
</dbReference>
<dbReference type="CDD" id="cd00400">
    <property type="entry name" value="Voltage_gated_ClC"/>
    <property type="match status" value="1"/>
</dbReference>
<feature type="transmembrane region" description="Helical" evidence="11">
    <location>
        <begin position="62"/>
        <end position="81"/>
    </location>
</feature>
<feature type="domain" description="CBS" evidence="12">
    <location>
        <begin position="469"/>
        <end position="526"/>
    </location>
</feature>
<evidence type="ECO:0000256" key="4">
    <source>
        <dbReference type="ARBA" id="ARBA00022989"/>
    </source>
</evidence>
<dbReference type="InterPro" id="IPR001807">
    <property type="entry name" value="ClC"/>
</dbReference>
<comment type="caution">
    <text evidence="13">The sequence shown here is derived from an EMBL/GenBank/DDBJ whole genome shotgun (WGS) entry which is preliminary data.</text>
</comment>
<keyword evidence="7" id="KW-0869">Chloride channel</keyword>
<dbReference type="PROSITE" id="PS51371">
    <property type="entry name" value="CBS"/>
    <property type="match status" value="1"/>
</dbReference>
<name>A0ABW4IDN4_9SPHI</name>
<dbReference type="Pfam" id="PF00654">
    <property type="entry name" value="Voltage_CLC"/>
    <property type="match status" value="1"/>
</dbReference>
<dbReference type="InterPro" id="IPR046342">
    <property type="entry name" value="CBS_dom_sf"/>
</dbReference>
<feature type="transmembrane region" description="Helical" evidence="11">
    <location>
        <begin position="386"/>
        <end position="410"/>
    </location>
</feature>
<sequence length="593" mass="66143">MKYLRQHRIAIRYLNQHLSRNQFLILSGILVGLSAGTAAVFLKSAVHYINLLTETQLEIFSYPYLNLFLPLIGILLTVWVVKRFLKGKDGKGIANILQDISQRSGVVPKYKIYSQVITSALTVGFGGSAGLESPIAVTGAAIGSNYARTYRMTYRERILLLACGVASGIAAAFNAPITGLMFAFEVILVGVVFSDFIPLIISTVSATLLSKIILNDDILFEFKSLREFDYINVPLYISLGIFSGLVSVYYSRITKKIDFFFHDYLQWNAYYKAIFGGLIIALLCFLFPPLFGEGYQSIKYLASNTPQEILKGTFFNFSGYNQWTIILFSGLIILTKVLATSITLASGGSGGNFAPSLFTGAFMGFFFSSAINLLGFRQIPVDNFTLVGMCGILSGVMYAPLTGIFLIAEITGGYDLIIPLMIVATSSYIIAKFYEPHSMDVKELIKGKKIFTENYDDNIISLIKIHEIITKDYVSVTEDSTLAQLSELFKNSDHNIIVINDHHGQYKGFIVFDKVRKLLLDHNLQQDHITAQELIQKDIEKLDSNASINQIIDIFDKTDIRLIPIFEDGVFEGFVSKNLLLTAYRIKLKLTLN</sequence>
<feature type="transmembrane region" description="Helical" evidence="11">
    <location>
        <begin position="270"/>
        <end position="291"/>
    </location>
</feature>
<dbReference type="PANTHER" id="PTHR43427">
    <property type="entry name" value="CHLORIDE CHANNEL PROTEIN CLC-E"/>
    <property type="match status" value="1"/>
</dbReference>
<dbReference type="SUPFAM" id="SSF81340">
    <property type="entry name" value="Clc chloride channel"/>
    <property type="match status" value="1"/>
</dbReference>
<keyword evidence="5" id="KW-0406">Ion transport</keyword>
<evidence type="ECO:0000259" key="12">
    <source>
        <dbReference type="PROSITE" id="PS51371"/>
    </source>
</evidence>
<feature type="transmembrane region" description="Helical" evidence="11">
    <location>
        <begin position="21"/>
        <end position="42"/>
    </location>
</feature>
<dbReference type="InterPro" id="IPR050368">
    <property type="entry name" value="ClC-type_chloride_channel"/>
</dbReference>
<feature type="transmembrane region" description="Helical" evidence="11">
    <location>
        <begin position="158"/>
        <end position="177"/>
    </location>
</feature>
<dbReference type="RefSeq" id="WP_379662102.1">
    <property type="nucleotide sequence ID" value="NZ_JBHUDG010000006.1"/>
</dbReference>
<keyword evidence="4 11" id="KW-1133">Transmembrane helix</keyword>
<evidence type="ECO:0000256" key="10">
    <source>
        <dbReference type="PROSITE-ProRule" id="PRU00703"/>
    </source>
</evidence>
<comment type="subcellular location">
    <subcellularLocation>
        <location evidence="1">Membrane</location>
        <topology evidence="1">Multi-pass membrane protein</topology>
    </subcellularLocation>
</comment>
<evidence type="ECO:0000256" key="7">
    <source>
        <dbReference type="ARBA" id="ARBA00023173"/>
    </source>
</evidence>
<organism evidence="13 14">
    <name type="scientific">Pseudopedobacter beijingensis</name>
    <dbReference type="NCBI Taxonomy" id="1207056"/>
    <lineage>
        <taxon>Bacteria</taxon>
        <taxon>Pseudomonadati</taxon>
        <taxon>Bacteroidota</taxon>
        <taxon>Sphingobacteriia</taxon>
        <taxon>Sphingobacteriales</taxon>
        <taxon>Sphingobacteriaceae</taxon>
        <taxon>Pseudopedobacter</taxon>
    </lineage>
</organism>
<keyword evidence="10" id="KW-0129">CBS domain</keyword>
<evidence type="ECO:0000256" key="8">
    <source>
        <dbReference type="ARBA" id="ARBA00023214"/>
    </source>
</evidence>
<evidence type="ECO:0000256" key="6">
    <source>
        <dbReference type="ARBA" id="ARBA00023136"/>
    </source>
</evidence>
<evidence type="ECO:0000313" key="14">
    <source>
        <dbReference type="Proteomes" id="UP001597118"/>
    </source>
</evidence>
<evidence type="ECO:0000256" key="3">
    <source>
        <dbReference type="ARBA" id="ARBA00022692"/>
    </source>
</evidence>
<evidence type="ECO:0000256" key="9">
    <source>
        <dbReference type="ARBA" id="ARBA00023303"/>
    </source>
</evidence>
<dbReference type="SUPFAM" id="SSF54631">
    <property type="entry name" value="CBS-domain pair"/>
    <property type="match status" value="1"/>
</dbReference>
<keyword evidence="9" id="KW-0407">Ion channel</keyword>
<dbReference type="InterPro" id="IPR014743">
    <property type="entry name" value="Cl-channel_core"/>
</dbReference>
<keyword evidence="3 11" id="KW-0812">Transmembrane</keyword>
<evidence type="ECO:0000256" key="2">
    <source>
        <dbReference type="ARBA" id="ARBA00022448"/>
    </source>
</evidence>
<dbReference type="Proteomes" id="UP001597118">
    <property type="component" value="Unassembled WGS sequence"/>
</dbReference>
<keyword evidence="14" id="KW-1185">Reference proteome</keyword>
<dbReference type="InterPro" id="IPR000644">
    <property type="entry name" value="CBS_dom"/>
</dbReference>
<gene>
    <name evidence="13" type="ORF">ACFSAH_07535</name>
</gene>
<feature type="transmembrane region" description="Helical" evidence="11">
    <location>
        <begin position="230"/>
        <end position="250"/>
    </location>
</feature>
<feature type="transmembrane region" description="Helical" evidence="11">
    <location>
        <begin position="353"/>
        <end position="374"/>
    </location>
</feature>
<keyword evidence="8" id="KW-0868">Chloride</keyword>
<proteinExistence type="predicted"/>
<keyword evidence="2" id="KW-0813">Transport</keyword>
<evidence type="ECO:0000256" key="11">
    <source>
        <dbReference type="SAM" id="Phobius"/>
    </source>
</evidence>
<accession>A0ABW4IDN4</accession>
<dbReference type="PANTHER" id="PTHR43427:SF6">
    <property type="entry name" value="CHLORIDE CHANNEL PROTEIN CLC-E"/>
    <property type="match status" value="1"/>
</dbReference>
<dbReference type="Pfam" id="PF00571">
    <property type="entry name" value="CBS"/>
    <property type="match status" value="2"/>
</dbReference>
<reference evidence="14" key="1">
    <citation type="journal article" date="2019" name="Int. J. Syst. Evol. Microbiol.">
        <title>The Global Catalogue of Microorganisms (GCM) 10K type strain sequencing project: providing services to taxonomists for standard genome sequencing and annotation.</title>
        <authorList>
            <consortium name="The Broad Institute Genomics Platform"/>
            <consortium name="The Broad Institute Genome Sequencing Center for Infectious Disease"/>
            <person name="Wu L."/>
            <person name="Ma J."/>
        </authorList>
    </citation>
    <scope>NUCLEOTIDE SEQUENCE [LARGE SCALE GENOMIC DNA]</scope>
    <source>
        <strain evidence="14">CCUG 53762</strain>
    </source>
</reference>
<evidence type="ECO:0000313" key="13">
    <source>
        <dbReference type="EMBL" id="MFD1629721.1"/>
    </source>
</evidence>
<feature type="transmembrane region" description="Helical" evidence="11">
    <location>
        <begin position="183"/>
        <end position="209"/>
    </location>
</feature>
<dbReference type="Gene3D" id="3.10.580.10">
    <property type="entry name" value="CBS-domain"/>
    <property type="match status" value="1"/>
</dbReference>
<keyword evidence="6 11" id="KW-0472">Membrane</keyword>
<dbReference type="PRINTS" id="PR00762">
    <property type="entry name" value="CLCHANNEL"/>
</dbReference>